<dbReference type="InterPro" id="IPR008988">
    <property type="entry name" value="Transcriptional_repressor_C"/>
</dbReference>
<dbReference type="EMBL" id="PUHZ01000025">
    <property type="protein sequence ID" value="PQO42374.1"/>
    <property type="molecule type" value="Genomic_DNA"/>
</dbReference>
<keyword evidence="4" id="KW-0092">Biotin</keyword>
<dbReference type="GO" id="GO:0004077">
    <property type="term" value="F:biotin--[biotin carboxyl-carrier protein] ligase activity"/>
    <property type="evidence" value="ECO:0007669"/>
    <property type="project" value="UniProtKB-EC"/>
</dbReference>
<dbReference type="CDD" id="cd16442">
    <property type="entry name" value="BPL"/>
    <property type="match status" value="1"/>
</dbReference>
<evidence type="ECO:0000313" key="8">
    <source>
        <dbReference type="EMBL" id="PQO42374.1"/>
    </source>
</evidence>
<keyword evidence="2" id="KW-0547">Nucleotide-binding</keyword>
<dbReference type="Pfam" id="PF03099">
    <property type="entry name" value="BPL_LplA_LipB"/>
    <property type="match status" value="1"/>
</dbReference>
<evidence type="ECO:0000259" key="7">
    <source>
        <dbReference type="PROSITE" id="PS51733"/>
    </source>
</evidence>
<dbReference type="Pfam" id="PF02237">
    <property type="entry name" value="BPL_C"/>
    <property type="match status" value="1"/>
</dbReference>
<evidence type="ECO:0000313" key="9">
    <source>
        <dbReference type="Proteomes" id="UP000237819"/>
    </source>
</evidence>
<dbReference type="InterPro" id="IPR004408">
    <property type="entry name" value="Biotin_CoA_COase_ligase"/>
</dbReference>
<dbReference type="InterPro" id="IPR004143">
    <property type="entry name" value="BPL_LPL_catalytic"/>
</dbReference>
<dbReference type="PANTHER" id="PTHR12835:SF5">
    <property type="entry name" value="BIOTIN--PROTEIN LIGASE"/>
    <property type="match status" value="1"/>
</dbReference>
<evidence type="ECO:0000256" key="6">
    <source>
        <dbReference type="ARBA" id="ARBA00047846"/>
    </source>
</evidence>
<dbReference type="RefSeq" id="WP_105338955.1">
    <property type="nucleotide sequence ID" value="NZ_PUHZ01000025.1"/>
</dbReference>
<evidence type="ECO:0000256" key="5">
    <source>
        <dbReference type="ARBA" id="ARBA00024227"/>
    </source>
</evidence>
<evidence type="ECO:0000256" key="4">
    <source>
        <dbReference type="ARBA" id="ARBA00023267"/>
    </source>
</evidence>
<dbReference type="NCBIfam" id="TIGR00121">
    <property type="entry name" value="birA_ligase"/>
    <property type="match status" value="1"/>
</dbReference>
<dbReference type="AlphaFoldDB" id="A0A2S8GE56"/>
<dbReference type="PROSITE" id="PS51733">
    <property type="entry name" value="BPL_LPL_CATALYTIC"/>
    <property type="match status" value="1"/>
</dbReference>
<name>A0A2S8GE56_9BACT</name>
<dbReference type="GO" id="GO:0005524">
    <property type="term" value="F:ATP binding"/>
    <property type="evidence" value="ECO:0007669"/>
    <property type="project" value="UniProtKB-KW"/>
</dbReference>
<keyword evidence="1 8" id="KW-0436">Ligase</keyword>
<comment type="catalytic activity">
    <reaction evidence="6">
        <text>biotin + L-lysyl-[protein] + ATP = N(6)-biotinyl-L-lysyl-[protein] + AMP + diphosphate + H(+)</text>
        <dbReference type="Rhea" id="RHEA:11756"/>
        <dbReference type="Rhea" id="RHEA-COMP:9752"/>
        <dbReference type="Rhea" id="RHEA-COMP:10505"/>
        <dbReference type="ChEBI" id="CHEBI:15378"/>
        <dbReference type="ChEBI" id="CHEBI:29969"/>
        <dbReference type="ChEBI" id="CHEBI:30616"/>
        <dbReference type="ChEBI" id="CHEBI:33019"/>
        <dbReference type="ChEBI" id="CHEBI:57586"/>
        <dbReference type="ChEBI" id="CHEBI:83144"/>
        <dbReference type="ChEBI" id="CHEBI:456215"/>
        <dbReference type="EC" id="6.3.4.15"/>
    </reaction>
</comment>
<dbReference type="EC" id="6.3.4.15" evidence="5"/>
<gene>
    <name evidence="8" type="ORF">C5Y93_29005</name>
</gene>
<feature type="domain" description="BPL/LPL catalytic" evidence="7">
    <location>
        <begin position="17"/>
        <end position="197"/>
    </location>
</feature>
<evidence type="ECO:0000256" key="2">
    <source>
        <dbReference type="ARBA" id="ARBA00022741"/>
    </source>
</evidence>
<organism evidence="8 9">
    <name type="scientific">Blastopirellula marina</name>
    <dbReference type="NCBI Taxonomy" id="124"/>
    <lineage>
        <taxon>Bacteria</taxon>
        <taxon>Pseudomonadati</taxon>
        <taxon>Planctomycetota</taxon>
        <taxon>Planctomycetia</taxon>
        <taxon>Pirellulales</taxon>
        <taxon>Pirellulaceae</taxon>
        <taxon>Blastopirellula</taxon>
    </lineage>
</organism>
<dbReference type="SUPFAM" id="SSF50037">
    <property type="entry name" value="C-terminal domain of transcriptional repressors"/>
    <property type="match status" value="1"/>
</dbReference>
<accession>A0A2S8GE56</accession>
<dbReference type="GO" id="GO:0005737">
    <property type="term" value="C:cytoplasm"/>
    <property type="evidence" value="ECO:0007669"/>
    <property type="project" value="TreeGrafter"/>
</dbReference>
<evidence type="ECO:0000256" key="1">
    <source>
        <dbReference type="ARBA" id="ARBA00022598"/>
    </source>
</evidence>
<keyword evidence="3" id="KW-0067">ATP-binding</keyword>
<dbReference type="Gene3D" id="3.30.930.10">
    <property type="entry name" value="Bira Bifunctional Protein, Domain 2"/>
    <property type="match status" value="1"/>
</dbReference>
<reference evidence="8 9" key="1">
    <citation type="submission" date="2018-02" db="EMBL/GenBank/DDBJ databases">
        <title>Comparative genomes isolates from brazilian mangrove.</title>
        <authorList>
            <person name="Araujo J.E."/>
            <person name="Taketani R.G."/>
            <person name="Silva M.C.P."/>
            <person name="Loureco M.V."/>
            <person name="Andreote F.D."/>
        </authorList>
    </citation>
    <scope>NUCLEOTIDE SEQUENCE [LARGE SCALE GENOMIC DNA]</scope>
    <source>
        <strain evidence="8 9">Nap-Phe MGV</strain>
    </source>
</reference>
<dbReference type="SUPFAM" id="SSF55681">
    <property type="entry name" value="Class II aaRS and biotin synthetases"/>
    <property type="match status" value="1"/>
</dbReference>
<dbReference type="InterPro" id="IPR003142">
    <property type="entry name" value="BPL_C"/>
</dbReference>
<dbReference type="OrthoDB" id="9807064at2"/>
<comment type="caution">
    <text evidence="8">The sequence shown here is derived from an EMBL/GenBank/DDBJ whole genome shotgun (WGS) entry which is preliminary data.</text>
</comment>
<dbReference type="Proteomes" id="UP000237819">
    <property type="component" value="Unassembled WGS sequence"/>
</dbReference>
<dbReference type="Gene3D" id="2.30.30.100">
    <property type="match status" value="1"/>
</dbReference>
<dbReference type="PANTHER" id="PTHR12835">
    <property type="entry name" value="BIOTIN PROTEIN LIGASE"/>
    <property type="match status" value="1"/>
</dbReference>
<dbReference type="InterPro" id="IPR045864">
    <property type="entry name" value="aa-tRNA-synth_II/BPL/LPL"/>
</dbReference>
<protein>
    <recommendedName>
        <fullName evidence="5">biotin--[biotin carboxyl-carrier protein] ligase</fullName>
        <ecNumber evidence="5">6.3.4.15</ecNumber>
    </recommendedName>
</protein>
<evidence type="ECO:0000256" key="3">
    <source>
        <dbReference type="ARBA" id="ARBA00022840"/>
    </source>
</evidence>
<proteinExistence type="predicted"/>
<sequence>MADWFPELARSEIEREARFACVEVFDELPSTSDHALANADRYRELLPALFVARRQTKGRGRGARSWFAGDGALTFSTLLSPGDFPVEPIDWPRCSLIAGVAMCQTLEKYGDTELFKVKWPNDVYLAGRKVCGILVEKRELATPILCLGIGVNVNNSLEQAPPEVQQRAIALTDVTHQQHFLPEILLEFLVRFRALCEENRESLDALLPYWREHCLLTGRQVETVQGENEFAGECHGIDRFGALLVQTSSGQRRVVSGEITRW</sequence>